<keyword evidence="2" id="KW-1185">Reference proteome</keyword>
<accession>Q0G697</accession>
<proteinExistence type="predicted"/>
<sequence>MDFALKLHSKKAAALYTRPLYVMINFRSLSKA</sequence>
<dbReference type="Proteomes" id="UP000004310">
    <property type="component" value="Unassembled WGS sequence"/>
</dbReference>
<dbReference type="EMBL" id="AATP01000001">
    <property type="protein sequence ID" value="EAU42817.1"/>
    <property type="molecule type" value="Genomic_DNA"/>
</dbReference>
<protein>
    <submittedName>
        <fullName evidence="1">Uncharacterized protein</fullName>
    </submittedName>
</protein>
<organism evidence="1 2">
    <name type="scientific">Fulvimarina pelagi HTCC2506</name>
    <dbReference type="NCBI Taxonomy" id="314231"/>
    <lineage>
        <taxon>Bacteria</taxon>
        <taxon>Pseudomonadati</taxon>
        <taxon>Pseudomonadota</taxon>
        <taxon>Alphaproteobacteria</taxon>
        <taxon>Hyphomicrobiales</taxon>
        <taxon>Aurantimonadaceae</taxon>
        <taxon>Fulvimarina</taxon>
    </lineage>
</organism>
<evidence type="ECO:0000313" key="1">
    <source>
        <dbReference type="EMBL" id="EAU42817.1"/>
    </source>
</evidence>
<dbReference type="AlphaFoldDB" id="Q0G697"/>
<evidence type="ECO:0000313" key="2">
    <source>
        <dbReference type="Proteomes" id="UP000004310"/>
    </source>
</evidence>
<name>Q0G697_9HYPH</name>
<dbReference type="HOGENOM" id="CLU_3389596_0_0_5"/>
<reference evidence="1 2" key="1">
    <citation type="journal article" date="2010" name="J. Bacteriol.">
        <title>Genome sequence of Fulvimarina pelagi HTCC2506T, a Mn(II)-oxidizing alphaproteobacterium possessing an aerobic anoxygenic photosynthetic gene cluster and Xanthorhodopsin.</title>
        <authorList>
            <person name="Kang I."/>
            <person name="Oh H.M."/>
            <person name="Lim S.I."/>
            <person name="Ferriera S."/>
            <person name="Giovannoni S.J."/>
            <person name="Cho J.C."/>
        </authorList>
    </citation>
    <scope>NUCLEOTIDE SEQUENCE [LARGE SCALE GENOMIC DNA]</scope>
    <source>
        <strain evidence="1 2">HTCC2506</strain>
    </source>
</reference>
<comment type="caution">
    <text evidence="1">The sequence shown here is derived from an EMBL/GenBank/DDBJ whole genome shotgun (WGS) entry which is preliminary data.</text>
</comment>
<gene>
    <name evidence="1" type="ORF">FP2506_08246</name>
</gene>